<dbReference type="Pfam" id="PF25296">
    <property type="entry name" value="Decapeptide"/>
    <property type="match status" value="2"/>
</dbReference>
<feature type="region of interest" description="Disordered" evidence="1">
    <location>
        <begin position="398"/>
        <end position="420"/>
    </location>
</feature>
<keyword evidence="3" id="KW-1185">Reference proteome</keyword>
<evidence type="ECO:0000256" key="1">
    <source>
        <dbReference type="SAM" id="MobiDB-lite"/>
    </source>
</evidence>
<dbReference type="Proteomes" id="UP000037460">
    <property type="component" value="Unassembled WGS sequence"/>
</dbReference>
<accession>A0A0M0K2C0</accession>
<proteinExistence type="predicted"/>
<comment type="caution">
    <text evidence="2">The sequence shown here is derived from an EMBL/GenBank/DDBJ whole genome shotgun (WGS) entry which is preliminary data.</text>
</comment>
<organism evidence="2 3">
    <name type="scientific">Chrysochromulina tobinii</name>
    <dbReference type="NCBI Taxonomy" id="1460289"/>
    <lineage>
        <taxon>Eukaryota</taxon>
        <taxon>Haptista</taxon>
        <taxon>Haptophyta</taxon>
        <taxon>Prymnesiophyceae</taxon>
        <taxon>Prymnesiales</taxon>
        <taxon>Chrysochromulinaceae</taxon>
        <taxon>Chrysochromulina</taxon>
    </lineage>
</organism>
<feature type="region of interest" description="Disordered" evidence="1">
    <location>
        <begin position="442"/>
        <end position="542"/>
    </location>
</feature>
<reference evidence="3" key="1">
    <citation type="journal article" date="2015" name="PLoS Genet.">
        <title>Genome Sequence and Transcriptome Analyses of Chrysochromulina tobin: Metabolic Tools for Enhanced Algal Fitness in the Prominent Order Prymnesiales (Haptophyceae).</title>
        <authorList>
            <person name="Hovde B.T."/>
            <person name="Deodato C.R."/>
            <person name="Hunsperger H.M."/>
            <person name="Ryken S.A."/>
            <person name="Yost W."/>
            <person name="Jha R.K."/>
            <person name="Patterson J."/>
            <person name="Monnat R.J. Jr."/>
            <person name="Barlow S.B."/>
            <person name="Starkenburg S.R."/>
            <person name="Cattolico R.A."/>
        </authorList>
    </citation>
    <scope>NUCLEOTIDE SEQUENCE</scope>
    <source>
        <strain evidence="3">CCMP291</strain>
    </source>
</reference>
<evidence type="ECO:0000313" key="3">
    <source>
        <dbReference type="Proteomes" id="UP000037460"/>
    </source>
</evidence>
<gene>
    <name evidence="2" type="ORF">Ctob_013125</name>
</gene>
<feature type="region of interest" description="Disordered" evidence="1">
    <location>
        <begin position="177"/>
        <end position="199"/>
    </location>
</feature>
<dbReference type="InterPro" id="IPR057481">
    <property type="entry name" value="Decapeptide"/>
</dbReference>
<name>A0A0M0K2C0_9EUKA</name>
<evidence type="ECO:0000313" key="2">
    <source>
        <dbReference type="EMBL" id="KOO32945.1"/>
    </source>
</evidence>
<feature type="compositionally biased region" description="Polar residues" evidence="1">
    <location>
        <begin position="532"/>
        <end position="542"/>
    </location>
</feature>
<dbReference type="EMBL" id="JWZX01001642">
    <property type="protein sequence ID" value="KOO32945.1"/>
    <property type="molecule type" value="Genomic_DNA"/>
</dbReference>
<feature type="compositionally biased region" description="Low complexity" evidence="1">
    <location>
        <begin position="230"/>
        <end position="244"/>
    </location>
</feature>
<feature type="region of interest" description="Disordered" evidence="1">
    <location>
        <begin position="230"/>
        <end position="258"/>
    </location>
</feature>
<dbReference type="AlphaFoldDB" id="A0A0M0K2C0"/>
<protein>
    <submittedName>
        <fullName evidence="2">Uncharacterized protein</fullName>
    </submittedName>
</protein>
<sequence>MKATSARFSGLALWTGGIAGKSLSTSVGAVESATCSSHRSSELAIRHVRPRPPGFRAGYSCAEIKAAGRTCAEAKTAGYTLEEVKRAGYTAREAKTAGFEIKAGYTCAEIKAAGLTCTEAKTAGYTLEEVKRAGYTAREAKTAGFEIKAGYTCAEVKPDSELWLRAAEEAAKAKTELIPGCGEKGHQLASDRPAPENPEDMRTKRIVALDQPQAATPNSWVIDLLPRAKAGAPPNAGAPSSAGAAPPPTPAAAKTKPSKCANVRQFDVPVNDTKLKSTRQAFIKKAAELKKQPAPEAAMETFQGAVGGAAAAATTTAIGIGGAMMTGATMGQAVGMMGGPMGMVVGAVGGALIGAAIGGIGLLSEDDMVAVPTVPSEALNPEVAKVGKPSVKEIEKIKAEKDVQPSPARPKSQQAEAFGSELPLPVIAGVRAEEEEEEWGLLQKYGLDPAKPPPNCDDDVNKALDATACPSGEDMAHGLNSASKPKPTPRPSQCEGKEIDSRAMRMSQTRLERSQIRKPSPKQSDGIHCTGSKGTATRNKSK</sequence>